<accession>A0AAU9ZH27</accession>
<dbReference type="Proteomes" id="UP001152836">
    <property type="component" value="Unassembled WGS sequence"/>
</dbReference>
<evidence type="ECO:0000313" key="3">
    <source>
        <dbReference type="Proteomes" id="UP001152836"/>
    </source>
</evidence>
<comment type="caution">
    <text evidence="2">The sequence shown here is derived from an EMBL/GenBank/DDBJ whole genome shotgun (WGS) entry which is preliminary data.</text>
</comment>
<dbReference type="PANTHER" id="PTHR46386">
    <property type="entry name" value="NUCLEAR BODY PROTEIN SP140"/>
    <property type="match status" value="1"/>
</dbReference>
<reference evidence="2" key="1">
    <citation type="submission" date="2022-06" db="EMBL/GenBank/DDBJ databases">
        <authorList>
            <person name="Andreotti S."/>
            <person name="Wyler E."/>
        </authorList>
    </citation>
    <scope>NUCLEOTIDE SEQUENCE</scope>
</reference>
<organism evidence="2 3">
    <name type="scientific">Phodopus roborovskii</name>
    <name type="common">Roborovski's desert hamster</name>
    <name type="synonym">Cricetulus roborovskii</name>
    <dbReference type="NCBI Taxonomy" id="109678"/>
    <lineage>
        <taxon>Eukaryota</taxon>
        <taxon>Metazoa</taxon>
        <taxon>Chordata</taxon>
        <taxon>Craniata</taxon>
        <taxon>Vertebrata</taxon>
        <taxon>Euteleostomi</taxon>
        <taxon>Mammalia</taxon>
        <taxon>Eutheria</taxon>
        <taxon>Euarchontoglires</taxon>
        <taxon>Glires</taxon>
        <taxon>Rodentia</taxon>
        <taxon>Myomorpha</taxon>
        <taxon>Muroidea</taxon>
        <taxon>Cricetidae</taxon>
        <taxon>Cricetinae</taxon>
        <taxon>Phodopus</taxon>
    </lineage>
</organism>
<dbReference type="PROSITE" id="PS51414">
    <property type="entry name" value="HSR"/>
    <property type="match status" value="1"/>
</dbReference>
<dbReference type="InterPro" id="IPR004865">
    <property type="entry name" value="HSR_dom"/>
</dbReference>
<dbReference type="GO" id="GO:0005634">
    <property type="term" value="C:nucleus"/>
    <property type="evidence" value="ECO:0007669"/>
    <property type="project" value="InterPro"/>
</dbReference>
<sequence>MAFGAQMLKTEDSVCEEESYDYKLIFKRFKENKVEIASAITKPFPFLMSLRDRDFISEEKFQISRKKCENPDAVRNEMYDILCDLQKDFSLSLLEVIFSPTHLKAYPDLNETVKIFRDVDEEPKWSESHIRRTLPSSLQMIIISLSEAESLLRGGPGGSGRSTWLLGGKATENPRGREPASLPWPLHQFLPLDYCPV</sequence>
<protein>
    <submittedName>
        <fullName evidence="2">A530032D15Rik protein</fullName>
    </submittedName>
</protein>
<dbReference type="InterPro" id="IPR043563">
    <property type="entry name" value="Sp110/Sp140/Sp140L-like"/>
</dbReference>
<name>A0AAU9ZH27_PHORO</name>
<keyword evidence="3" id="KW-1185">Reference proteome</keyword>
<gene>
    <name evidence="2" type="primary">A530032D15Rik</name>
    <name evidence="2" type="ORF">PHOROB_LOCUS8927</name>
</gene>
<dbReference type="GO" id="GO:0000981">
    <property type="term" value="F:DNA-binding transcription factor activity, RNA polymerase II-specific"/>
    <property type="evidence" value="ECO:0007669"/>
    <property type="project" value="TreeGrafter"/>
</dbReference>
<evidence type="ECO:0000313" key="2">
    <source>
        <dbReference type="EMBL" id="CAH6791867.1"/>
    </source>
</evidence>
<proteinExistence type="predicted"/>
<dbReference type="Pfam" id="PF03172">
    <property type="entry name" value="HSR"/>
    <property type="match status" value="1"/>
</dbReference>
<dbReference type="AlphaFoldDB" id="A0AAU9ZH27"/>
<feature type="domain" description="HSR" evidence="1">
    <location>
        <begin position="4"/>
        <end position="121"/>
    </location>
</feature>
<dbReference type="EMBL" id="CALSGD010001444">
    <property type="protein sequence ID" value="CAH6791867.1"/>
    <property type="molecule type" value="Genomic_DNA"/>
</dbReference>
<dbReference type="PANTHER" id="PTHR46386:SF1">
    <property type="entry name" value="NUCLEAR BODY PROTEIN SP140-LIKE PROTEIN"/>
    <property type="match status" value="1"/>
</dbReference>
<evidence type="ECO:0000259" key="1">
    <source>
        <dbReference type="PROSITE" id="PS51414"/>
    </source>
</evidence>